<sequence length="223" mass="25537">MIDKLKILIVEDEALIAKGIKSQLLKMGYKRVAIAINYNQAMLSIKEESPDLILLDVDLKSRHTGLDIGNNKEVLNRIPIIYITSFSDAKTLKEIMKTNPKTYLSKPLRYAELEVAVSLALKDKMIKTVNLSYGFNYDFENRKLIKNRVDVHLTKKEKLLLEALIRRKGEYVSSKILELEVWINGDMAESSLRTLVGNLRKKLKPEMIVNQPSFGYKLLLVKS</sequence>
<dbReference type="GO" id="GO:0000976">
    <property type="term" value="F:transcription cis-regulatory region binding"/>
    <property type="evidence" value="ECO:0007669"/>
    <property type="project" value="TreeGrafter"/>
</dbReference>
<evidence type="ECO:0000313" key="8">
    <source>
        <dbReference type="EMBL" id="SFV64840.1"/>
    </source>
</evidence>
<dbReference type="SUPFAM" id="SSF52172">
    <property type="entry name" value="CheY-like"/>
    <property type="match status" value="1"/>
</dbReference>
<evidence type="ECO:0000256" key="2">
    <source>
        <dbReference type="ARBA" id="ARBA00023012"/>
    </source>
</evidence>
<dbReference type="GO" id="GO:0006355">
    <property type="term" value="P:regulation of DNA-templated transcription"/>
    <property type="evidence" value="ECO:0007669"/>
    <property type="project" value="InterPro"/>
</dbReference>
<feature type="domain" description="Response regulatory" evidence="6">
    <location>
        <begin position="6"/>
        <end position="121"/>
    </location>
</feature>
<dbReference type="EMBL" id="FPHN01000174">
    <property type="protein sequence ID" value="SFV64840.1"/>
    <property type="molecule type" value="Genomic_DNA"/>
</dbReference>
<evidence type="ECO:0000256" key="3">
    <source>
        <dbReference type="ARBA" id="ARBA00023015"/>
    </source>
</evidence>
<dbReference type="GO" id="GO:0005829">
    <property type="term" value="C:cytosol"/>
    <property type="evidence" value="ECO:0007669"/>
    <property type="project" value="TreeGrafter"/>
</dbReference>
<dbReference type="InterPro" id="IPR011006">
    <property type="entry name" value="CheY-like_superfamily"/>
</dbReference>
<accession>A0A1W1CG45</accession>
<keyword evidence="5" id="KW-0804">Transcription</keyword>
<dbReference type="GO" id="GO:0032993">
    <property type="term" value="C:protein-DNA complex"/>
    <property type="evidence" value="ECO:0007669"/>
    <property type="project" value="TreeGrafter"/>
</dbReference>
<evidence type="ECO:0000256" key="4">
    <source>
        <dbReference type="ARBA" id="ARBA00023125"/>
    </source>
</evidence>
<feature type="domain" description="OmpR/PhoB-type" evidence="7">
    <location>
        <begin position="126"/>
        <end position="220"/>
    </location>
</feature>
<protein>
    <submittedName>
        <fullName evidence="8">Sensory transduction regulatory protein</fullName>
    </submittedName>
</protein>
<dbReference type="GO" id="GO:0000156">
    <property type="term" value="F:phosphorelay response regulator activity"/>
    <property type="evidence" value="ECO:0007669"/>
    <property type="project" value="TreeGrafter"/>
</dbReference>
<evidence type="ECO:0000256" key="5">
    <source>
        <dbReference type="ARBA" id="ARBA00023163"/>
    </source>
</evidence>
<dbReference type="Gene3D" id="1.10.10.10">
    <property type="entry name" value="Winged helix-like DNA-binding domain superfamily/Winged helix DNA-binding domain"/>
    <property type="match status" value="1"/>
</dbReference>
<name>A0A1W1CG45_9ZZZZ</name>
<proteinExistence type="predicted"/>
<evidence type="ECO:0000259" key="6">
    <source>
        <dbReference type="PROSITE" id="PS50110"/>
    </source>
</evidence>
<keyword evidence="3" id="KW-0805">Transcription regulation</keyword>
<keyword evidence="1" id="KW-0597">Phosphoprotein</keyword>
<dbReference type="InterPro" id="IPR036388">
    <property type="entry name" value="WH-like_DNA-bd_sf"/>
</dbReference>
<dbReference type="AlphaFoldDB" id="A0A1W1CG45"/>
<dbReference type="PROSITE" id="PS50110">
    <property type="entry name" value="RESPONSE_REGULATORY"/>
    <property type="match status" value="1"/>
</dbReference>
<evidence type="ECO:0000259" key="7">
    <source>
        <dbReference type="PROSITE" id="PS51755"/>
    </source>
</evidence>
<dbReference type="InterPro" id="IPR001789">
    <property type="entry name" value="Sig_transdc_resp-reg_receiver"/>
</dbReference>
<dbReference type="InterPro" id="IPR016032">
    <property type="entry name" value="Sig_transdc_resp-reg_C-effctor"/>
</dbReference>
<dbReference type="Pfam" id="PF00486">
    <property type="entry name" value="Trans_reg_C"/>
    <property type="match status" value="1"/>
</dbReference>
<evidence type="ECO:0000256" key="1">
    <source>
        <dbReference type="ARBA" id="ARBA00022553"/>
    </source>
</evidence>
<dbReference type="InterPro" id="IPR001867">
    <property type="entry name" value="OmpR/PhoB-type_DNA-bd"/>
</dbReference>
<dbReference type="SMART" id="SM00862">
    <property type="entry name" value="Trans_reg_C"/>
    <property type="match status" value="1"/>
</dbReference>
<dbReference type="InterPro" id="IPR039420">
    <property type="entry name" value="WalR-like"/>
</dbReference>
<dbReference type="SMART" id="SM00448">
    <property type="entry name" value="REC"/>
    <property type="match status" value="1"/>
</dbReference>
<dbReference type="PROSITE" id="PS51755">
    <property type="entry name" value="OMPR_PHOB"/>
    <property type="match status" value="1"/>
</dbReference>
<keyword evidence="2" id="KW-0902">Two-component regulatory system</keyword>
<gene>
    <name evidence="8" type="ORF">MNB_SV-14-1154</name>
</gene>
<organism evidence="8">
    <name type="scientific">hydrothermal vent metagenome</name>
    <dbReference type="NCBI Taxonomy" id="652676"/>
    <lineage>
        <taxon>unclassified sequences</taxon>
        <taxon>metagenomes</taxon>
        <taxon>ecological metagenomes</taxon>
    </lineage>
</organism>
<dbReference type="PANTHER" id="PTHR48111">
    <property type="entry name" value="REGULATOR OF RPOS"/>
    <property type="match status" value="1"/>
</dbReference>
<dbReference type="PANTHER" id="PTHR48111:SF1">
    <property type="entry name" value="TWO-COMPONENT RESPONSE REGULATOR ORR33"/>
    <property type="match status" value="1"/>
</dbReference>
<dbReference type="Pfam" id="PF00072">
    <property type="entry name" value="Response_reg"/>
    <property type="match status" value="1"/>
</dbReference>
<dbReference type="SUPFAM" id="SSF46894">
    <property type="entry name" value="C-terminal effector domain of the bipartite response regulators"/>
    <property type="match status" value="1"/>
</dbReference>
<dbReference type="Gene3D" id="3.40.50.2300">
    <property type="match status" value="1"/>
</dbReference>
<dbReference type="CDD" id="cd00383">
    <property type="entry name" value="trans_reg_C"/>
    <property type="match status" value="1"/>
</dbReference>
<keyword evidence="4" id="KW-0238">DNA-binding</keyword>
<reference evidence="8" key="1">
    <citation type="submission" date="2016-10" db="EMBL/GenBank/DDBJ databases">
        <authorList>
            <person name="de Groot N.N."/>
        </authorList>
    </citation>
    <scope>NUCLEOTIDE SEQUENCE</scope>
</reference>